<feature type="domain" description="NOA1/YqeH-like C-terminal" evidence="2">
    <location>
        <begin position="268"/>
        <end position="358"/>
    </location>
</feature>
<dbReference type="OrthoDB" id="9773841at2"/>
<dbReference type="Gene3D" id="3.40.50.300">
    <property type="entry name" value="P-loop containing nucleotide triphosphate hydrolases"/>
    <property type="match status" value="1"/>
</dbReference>
<evidence type="ECO:0000259" key="1">
    <source>
        <dbReference type="Pfam" id="PF01926"/>
    </source>
</evidence>
<dbReference type="InterPro" id="IPR048422">
    <property type="entry name" value="NOA1/YqeH-like_C"/>
</dbReference>
<proteinExistence type="predicted"/>
<name>A0A380LPF5_9FIRM</name>
<dbReference type="Pfam" id="PF01926">
    <property type="entry name" value="MMR_HSR1"/>
    <property type="match status" value="1"/>
</dbReference>
<dbReference type="InterPro" id="IPR027417">
    <property type="entry name" value="P-loop_NTPase"/>
</dbReference>
<dbReference type="GeneID" id="77463008"/>
<dbReference type="Pfam" id="PF21516">
    <property type="entry name" value="YqeH-like_C"/>
    <property type="match status" value="1"/>
</dbReference>
<sequence length="359" mass="40350">MAKYCKGCGIALQNEDPNGLGYVPTLDANFCQRCYKIRHYGEVTINMQQGIESNQTLEKINKIEGTVFWIVDLFTFEASMISRLNQKLPGKDIIMILTKRDVLPSTLSDEKILAFVQERLKEEGIQVKEILICGYLLKHDEESTRNLSRIVTAIQKYRRGKDVIFMGVANAGKSTILNRLMASKDLTISRNPGTTLDLVPLVQEDYTIYDSPGIENKHSILTILQPKDLKSVIPVKPIRPLVSQIFEDQSYAVGGLARLDVVVKGKATVVGYFSRSLPIHRGKLSNADALWQKHLNEMLVPCVDTSLLTMHTFHSPMKEDGKMDVVIHGLGWFCVSGAIQDVYVRVHKGIQVTFRKAMI</sequence>
<dbReference type="RefSeq" id="WP_022790318.1">
    <property type="nucleotide sequence ID" value="NZ_UHFX01000003.1"/>
</dbReference>
<evidence type="ECO:0000313" key="4">
    <source>
        <dbReference type="Proteomes" id="UP000255523"/>
    </source>
</evidence>
<evidence type="ECO:0000313" key="3">
    <source>
        <dbReference type="EMBL" id="SUO05143.1"/>
    </source>
</evidence>
<protein>
    <submittedName>
        <fullName evidence="3">Putative GTPase</fullName>
    </submittedName>
</protein>
<dbReference type="Proteomes" id="UP000255523">
    <property type="component" value="Unassembled WGS sequence"/>
</dbReference>
<dbReference type="InterPro" id="IPR050896">
    <property type="entry name" value="Mito_lipid_metab_GTPase"/>
</dbReference>
<dbReference type="EMBL" id="UHFX01000003">
    <property type="protein sequence ID" value="SUO05143.1"/>
    <property type="molecule type" value="Genomic_DNA"/>
</dbReference>
<dbReference type="SUPFAM" id="SSF52540">
    <property type="entry name" value="P-loop containing nucleoside triphosphate hydrolases"/>
    <property type="match status" value="1"/>
</dbReference>
<evidence type="ECO:0000259" key="2">
    <source>
        <dbReference type="Pfam" id="PF21516"/>
    </source>
</evidence>
<gene>
    <name evidence="3" type="primary">yqeH</name>
    <name evidence="3" type="ORF">NCTC11087_02079</name>
</gene>
<reference evidence="3 4" key="1">
    <citation type="submission" date="2018-06" db="EMBL/GenBank/DDBJ databases">
        <authorList>
            <consortium name="Pathogen Informatics"/>
            <person name="Doyle S."/>
        </authorList>
    </citation>
    <scope>NUCLEOTIDE SEQUENCE [LARGE SCALE GENOMIC DNA]</scope>
    <source>
        <strain evidence="3 4">NCTC11087</strain>
    </source>
</reference>
<dbReference type="GO" id="GO:0005525">
    <property type="term" value="F:GTP binding"/>
    <property type="evidence" value="ECO:0007669"/>
    <property type="project" value="InterPro"/>
</dbReference>
<accession>A0A380LPF5</accession>
<dbReference type="AlphaFoldDB" id="A0A380LPF5"/>
<dbReference type="InterPro" id="IPR006073">
    <property type="entry name" value="GTP-bd"/>
</dbReference>
<feature type="domain" description="G" evidence="1">
    <location>
        <begin position="163"/>
        <end position="217"/>
    </location>
</feature>
<organism evidence="3 4">
    <name type="scientific">Faecalicoccus pleomorphus</name>
    <dbReference type="NCBI Taxonomy" id="1323"/>
    <lineage>
        <taxon>Bacteria</taxon>
        <taxon>Bacillati</taxon>
        <taxon>Bacillota</taxon>
        <taxon>Erysipelotrichia</taxon>
        <taxon>Erysipelotrichales</taxon>
        <taxon>Erysipelotrichaceae</taxon>
        <taxon>Faecalicoccus</taxon>
    </lineage>
</organism>
<keyword evidence="4" id="KW-1185">Reference proteome</keyword>
<dbReference type="PANTHER" id="PTHR46434">
    <property type="entry name" value="GENETIC INTERACTOR OF PROHIBITINS 3, MITOCHONDRIAL"/>
    <property type="match status" value="1"/>
</dbReference>
<dbReference type="PANTHER" id="PTHR46434:SF1">
    <property type="entry name" value="GENETIC INTERACTOR OF PROHIBITINS 3, MITOCHONDRIAL"/>
    <property type="match status" value="1"/>
</dbReference>